<dbReference type="InterPro" id="IPR027417">
    <property type="entry name" value="P-loop_NTPase"/>
</dbReference>
<dbReference type="InterPro" id="IPR003960">
    <property type="entry name" value="ATPase_AAA_CS"/>
</dbReference>
<dbReference type="RefSeq" id="YP_009207821.2">
    <property type="nucleotide sequence ID" value="NC_028899.1"/>
</dbReference>
<accession>A0A0K2QQF0</accession>
<dbReference type="Pfam" id="PF00004">
    <property type="entry name" value="AAA"/>
    <property type="match status" value="1"/>
</dbReference>
<dbReference type="SMART" id="SM01024">
    <property type="entry name" value="BCS1_N"/>
    <property type="match status" value="1"/>
</dbReference>
<dbReference type="SUPFAM" id="SSF52540">
    <property type="entry name" value="P-loop containing nucleoside triphosphate hydrolases"/>
    <property type="match status" value="1"/>
</dbReference>
<dbReference type="Gene3D" id="3.40.50.300">
    <property type="entry name" value="P-loop containing nucleotide triphosphate hydrolases"/>
    <property type="match status" value="1"/>
</dbReference>
<evidence type="ECO:0000313" key="5">
    <source>
        <dbReference type="EMBL" id="BAS04809.2"/>
    </source>
</evidence>
<keyword evidence="6" id="KW-1185">Reference proteome</keyword>
<dbReference type="GO" id="GO:0005524">
    <property type="term" value="F:ATP binding"/>
    <property type="evidence" value="ECO:0007669"/>
    <property type="project" value="InterPro"/>
</dbReference>
<dbReference type="InterPro" id="IPR001270">
    <property type="entry name" value="ClpA/B"/>
</dbReference>
<dbReference type="Proteomes" id="UP000202583">
    <property type="component" value="Segment"/>
</dbReference>
<dbReference type="InterPro" id="IPR003959">
    <property type="entry name" value="ATPase_AAA_core"/>
</dbReference>
<protein>
    <recommendedName>
        <fullName evidence="7">AAA+ ATPase domain-containing protein</fullName>
    </recommendedName>
</protein>
<organism evidence="5 6">
    <name type="scientific">Ralstonia phage RSF1</name>
    <dbReference type="NCBI Taxonomy" id="1689679"/>
    <lineage>
        <taxon>Viruses</taxon>
        <taxon>Duplodnaviria</taxon>
        <taxon>Heunggongvirae</taxon>
        <taxon>Uroviricota</taxon>
        <taxon>Caudoviricetes</taxon>
        <taxon>Chimalliviridae</taxon>
        <taxon>Chiangmaivirus</taxon>
        <taxon>Chiangmaivirus RSF1</taxon>
    </lineage>
</organism>
<dbReference type="InterPro" id="IPR014851">
    <property type="entry name" value="BCS1_N"/>
</dbReference>
<name>A0A0K2QQF0_9CAUD</name>
<dbReference type="EMBL" id="AP014927">
    <property type="protein sequence ID" value="BAS04809.2"/>
    <property type="molecule type" value="Genomic_DNA"/>
</dbReference>
<reference evidence="5 6" key="1">
    <citation type="submission" date="2015-07" db="EMBL/GenBank/DDBJ databases">
        <title>Two Asian jumbo phage RSL2 and RSF1 infecting the phytopathogen Ralstonia solanacearum share common features related to the phi-KZ-like phages.</title>
        <authorList>
            <person name="Kawasaki T."/>
            <person name="Fujie M."/>
            <person name="Chatchawankanphanich O."/>
            <person name="Ogata H."/>
            <person name="Yamada T."/>
        </authorList>
    </citation>
    <scope>NUCLEOTIDE SEQUENCE [LARGE SCALE GENOMIC DNA]</scope>
    <source>
        <strain evidence="5 6">RSF1</strain>
    </source>
</reference>
<dbReference type="KEGG" id="vg:26634478"/>
<dbReference type="OrthoDB" id="3424at10239"/>
<feature type="domain" description="BCS1 N-terminal" evidence="4">
    <location>
        <begin position="2"/>
        <end position="174"/>
    </location>
</feature>
<dbReference type="PROSITE" id="PS00674">
    <property type="entry name" value="AAA"/>
    <property type="match status" value="1"/>
</dbReference>
<dbReference type="PRINTS" id="PR00300">
    <property type="entry name" value="CLPPROTEASEA"/>
</dbReference>
<dbReference type="SMART" id="SM00382">
    <property type="entry name" value="AAA"/>
    <property type="match status" value="1"/>
</dbReference>
<evidence type="ECO:0000313" key="6">
    <source>
        <dbReference type="Proteomes" id="UP000202583"/>
    </source>
</evidence>
<dbReference type="InterPro" id="IPR003593">
    <property type="entry name" value="AAA+_ATPase"/>
</dbReference>
<evidence type="ECO:0000259" key="3">
    <source>
        <dbReference type="SMART" id="SM00382"/>
    </source>
</evidence>
<comment type="subcellular location">
    <subcellularLocation>
        <location evidence="1">Membrane</location>
        <topology evidence="1">Single-pass membrane protein</topology>
    </subcellularLocation>
</comment>
<evidence type="ECO:0008006" key="7">
    <source>
        <dbReference type="Google" id="ProtNLM"/>
    </source>
</evidence>
<evidence type="ECO:0000259" key="4">
    <source>
        <dbReference type="SMART" id="SM01024"/>
    </source>
</evidence>
<comment type="similarity">
    <text evidence="2">Belongs to the AAA ATPase family. BCS1 subfamily.</text>
</comment>
<evidence type="ECO:0000256" key="2">
    <source>
        <dbReference type="ARBA" id="ARBA00007448"/>
    </source>
</evidence>
<feature type="domain" description="AAA+ ATPase" evidence="3">
    <location>
        <begin position="205"/>
        <end position="340"/>
    </location>
</feature>
<dbReference type="PANTHER" id="PTHR23070">
    <property type="entry name" value="BCS1 AAA-TYPE ATPASE"/>
    <property type="match status" value="1"/>
</dbReference>
<dbReference type="GO" id="GO:0016020">
    <property type="term" value="C:membrane"/>
    <property type="evidence" value="ECO:0007669"/>
    <property type="project" value="UniProtKB-SubCell"/>
</dbReference>
<dbReference type="Pfam" id="PF08740">
    <property type="entry name" value="BCS1_N"/>
    <property type="match status" value="1"/>
</dbReference>
<dbReference type="GO" id="GO:0016887">
    <property type="term" value="F:ATP hydrolysis activity"/>
    <property type="evidence" value="ECO:0007669"/>
    <property type="project" value="InterPro"/>
</dbReference>
<sequence>MPIIGGAMFYLKDLPKKFWDLVVRYSTVTMRLNNAGYDGNTDAYNMFDKWFMTSGYSRFSRSFFMFRQYKDDMFVDESVYKPYRLGLGKGTHVFWYKRKFFWFNKGNLESAGSEKQKEEITIRTFGWNQTVFRDLVDLFNEKKGASDEIFIHRFGSDKTWEEVGKIPMRDISTFCMNEDQKRDILGKITEFTNRRDWYRKKGLTYKTSFLFYGPPGTGKTTLAKLLASHFRKDVYLIDLSQHSNNSLIEALATIKPGSIVLMEDVDQAGGAVKDRKKKKELSEAISDSMNPLTMSGMLNAFDGVVGLDNVIIIMTTNHPEDIDEAVRRKSRIDNDYLIGELTNVEIEAYMRQMYELTELEARRFILSVHSEEWELPGCEVENAFKENPEDPEAFVLELSRRNHAKRLKLAA</sequence>
<dbReference type="GeneID" id="26634478"/>
<evidence type="ECO:0000256" key="1">
    <source>
        <dbReference type="ARBA" id="ARBA00004167"/>
    </source>
</evidence>
<proteinExistence type="inferred from homology"/>
<dbReference type="InterPro" id="IPR050747">
    <property type="entry name" value="Mitochondrial_chaperone_BCS1"/>
</dbReference>